<feature type="domain" description="Protein kinase" evidence="1">
    <location>
        <begin position="1"/>
        <end position="265"/>
    </location>
</feature>
<dbReference type="SUPFAM" id="SSF56112">
    <property type="entry name" value="Protein kinase-like (PK-like)"/>
    <property type="match status" value="1"/>
</dbReference>
<dbReference type="InterPro" id="IPR011009">
    <property type="entry name" value="Kinase-like_dom_sf"/>
</dbReference>
<dbReference type="Proteomes" id="UP000799437">
    <property type="component" value="Unassembled WGS sequence"/>
</dbReference>
<sequence>MEEGSTLLIPHFPDRVKSIINLDGDYWIGLVDQTTVLKYPQNKEYLSGLAAEWEIYQRLGKHPRITEVKGRHKDGGIFLEYFQNGWLDQYLLKNPKLSVGTRLRLAQETAEGVAHVHQQNILVCDITARNILLDSELHVKLCDFQGKILGPDGTILLAGDSSELPDACKPRDDPYDHDISTDIFALGSTLYFIMAGHQPFSELNIIEDEVKIRDSFRQGRFPRVDVAEEIIHRCWSSTYTSVQEIVDDLSDLRRKSETGLSLRED</sequence>
<dbReference type="PANTHER" id="PTHR23257">
    <property type="entry name" value="SERINE-THREONINE PROTEIN KINASE"/>
    <property type="match status" value="1"/>
</dbReference>
<reference evidence="2" key="1">
    <citation type="journal article" date="2020" name="Stud. Mycol.">
        <title>101 Dothideomycetes genomes: a test case for predicting lifestyles and emergence of pathogens.</title>
        <authorList>
            <person name="Haridas S."/>
            <person name="Albert R."/>
            <person name="Binder M."/>
            <person name="Bloem J."/>
            <person name="Labutti K."/>
            <person name="Salamov A."/>
            <person name="Andreopoulos B."/>
            <person name="Baker S."/>
            <person name="Barry K."/>
            <person name="Bills G."/>
            <person name="Bluhm B."/>
            <person name="Cannon C."/>
            <person name="Castanera R."/>
            <person name="Culley D."/>
            <person name="Daum C."/>
            <person name="Ezra D."/>
            <person name="Gonzalez J."/>
            <person name="Henrissat B."/>
            <person name="Kuo A."/>
            <person name="Liang C."/>
            <person name="Lipzen A."/>
            <person name="Lutzoni F."/>
            <person name="Magnuson J."/>
            <person name="Mondo S."/>
            <person name="Nolan M."/>
            <person name="Ohm R."/>
            <person name="Pangilinan J."/>
            <person name="Park H.-J."/>
            <person name="Ramirez L."/>
            <person name="Alfaro M."/>
            <person name="Sun H."/>
            <person name="Tritt A."/>
            <person name="Yoshinaga Y."/>
            <person name="Zwiers L.-H."/>
            <person name="Turgeon B."/>
            <person name="Goodwin S."/>
            <person name="Spatafora J."/>
            <person name="Crous P."/>
            <person name="Grigoriev I."/>
        </authorList>
    </citation>
    <scope>NUCLEOTIDE SEQUENCE</scope>
    <source>
        <strain evidence="2">CBS 121739</strain>
    </source>
</reference>
<dbReference type="AlphaFoldDB" id="A0A6A6WF43"/>
<dbReference type="Pfam" id="PF00069">
    <property type="entry name" value="Pkinase"/>
    <property type="match status" value="1"/>
</dbReference>
<evidence type="ECO:0000313" key="2">
    <source>
        <dbReference type="EMBL" id="KAF2761442.1"/>
    </source>
</evidence>
<accession>A0A6A6WF43</accession>
<dbReference type="GO" id="GO:0007165">
    <property type="term" value="P:signal transduction"/>
    <property type="evidence" value="ECO:0007669"/>
    <property type="project" value="TreeGrafter"/>
</dbReference>
<keyword evidence="2" id="KW-0418">Kinase</keyword>
<dbReference type="PANTHER" id="PTHR23257:SF974">
    <property type="entry name" value="RECEPTOR-INTERACTING SERINE_THREONINE-PROTEIN KINASE 3"/>
    <property type="match status" value="1"/>
</dbReference>
<evidence type="ECO:0000259" key="1">
    <source>
        <dbReference type="PROSITE" id="PS50011"/>
    </source>
</evidence>
<organism evidence="2 3">
    <name type="scientific">Pseudovirgaria hyperparasitica</name>
    <dbReference type="NCBI Taxonomy" id="470096"/>
    <lineage>
        <taxon>Eukaryota</taxon>
        <taxon>Fungi</taxon>
        <taxon>Dikarya</taxon>
        <taxon>Ascomycota</taxon>
        <taxon>Pezizomycotina</taxon>
        <taxon>Dothideomycetes</taxon>
        <taxon>Dothideomycetes incertae sedis</taxon>
        <taxon>Acrospermales</taxon>
        <taxon>Acrospermaceae</taxon>
        <taxon>Pseudovirgaria</taxon>
    </lineage>
</organism>
<dbReference type="InterPro" id="IPR050167">
    <property type="entry name" value="Ser_Thr_protein_kinase"/>
</dbReference>
<name>A0A6A6WF43_9PEZI</name>
<keyword evidence="2" id="KW-0808">Transferase</keyword>
<proteinExistence type="predicted"/>
<dbReference type="GO" id="GO:0005524">
    <property type="term" value="F:ATP binding"/>
    <property type="evidence" value="ECO:0007669"/>
    <property type="project" value="InterPro"/>
</dbReference>
<dbReference type="InterPro" id="IPR000719">
    <property type="entry name" value="Prot_kinase_dom"/>
</dbReference>
<gene>
    <name evidence="2" type="ORF">EJ05DRAFT_530870</name>
</gene>
<dbReference type="GO" id="GO:0005737">
    <property type="term" value="C:cytoplasm"/>
    <property type="evidence" value="ECO:0007669"/>
    <property type="project" value="TreeGrafter"/>
</dbReference>
<keyword evidence="3" id="KW-1185">Reference proteome</keyword>
<dbReference type="RefSeq" id="XP_033603893.1">
    <property type="nucleotide sequence ID" value="XM_033748993.1"/>
</dbReference>
<protein>
    <submittedName>
        <fullName evidence="2">Kinase-like protein</fullName>
    </submittedName>
</protein>
<dbReference type="GO" id="GO:0004672">
    <property type="term" value="F:protein kinase activity"/>
    <property type="evidence" value="ECO:0007669"/>
    <property type="project" value="InterPro"/>
</dbReference>
<dbReference type="EMBL" id="ML996567">
    <property type="protein sequence ID" value="KAF2761442.1"/>
    <property type="molecule type" value="Genomic_DNA"/>
</dbReference>
<dbReference type="GeneID" id="54490047"/>
<dbReference type="OrthoDB" id="1668230at2759"/>
<dbReference type="Gene3D" id="1.10.510.10">
    <property type="entry name" value="Transferase(Phosphotransferase) domain 1"/>
    <property type="match status" value="1"/>
</dbReference>
<dbReference type="PROSITE" id="PS50011">
    <property type="entry name" value="PROTEIN_KINASE_DOM"/>
    <property type="match status" value="1"/>
</dbReference>
<evidence type="ECO:0000313" key="3">
    <source>
        <dbReference type="Proteomes" id="UP000799437"/>
    </source>
</evidence>